<sequence>MPICRCTGCRDWSCQRLNAPIIYHMLPITLNLKISLGPVASIVNRLSVFTKESFISFVDVGRLHEDIVLSDGGICLLWLDNSKMSFSGN</sequence>
<keyword evidence="2" id="KW-1185">Reference proteome</keyword>
<comment type="caution">
    <text evidence="1">The sequence shown here is derived from an EMBL/GenBank/DDBJ whole genome shotgun (WGS) entry which is preliminary data.</text>
</comment>
<reference evidence="1 2" key="1">
    <citation type="submission" date="2024-08" db="EMBL/GenBank/DDBJ databases">
        <title>Insights into the chromosomal genome structure of Flemingia macrophylla.</title>
        <authorList>
            <person name="Ding Y."/>
            <person name="Zhao Y."/>
            <person name="Bi W."/>
            <person name="Wu M."/>
            <person name="Zhao G."/>
            <person name="Gong Y."/>
            <person name="Li W."/>
            <person name="Zhang P."/>
        </authorList>
    </citation>
    <scope>NUCLEOTIDE SEQUENCE [LARGE SCALE GENOMIC DNA]</scope>
    <source>
        <strain evidence="1">DYQJB</strain>
        <tissue evidence="1">Leaf</tissue>
    </source>
</reference>
<protein>
    <submittedName>
        <fullName evidence="1">Uncharacterized protein</fullName>
    </submittedName>
</protein>
<evidence type="ECO:0000313" key="1">
    <source>
        <dbReference type="EMBL" id="KAL2320993.1"/>
    </source>
</evidence>
<gene>
    <name evidence="1" type="ORF">Fmac_029962</name>
</gene>
<accession>A0ABD1LC38</accession>
<name>A0ABD1LC38_9FABA</name>
<dbReference type="Proteomes" id="UP001603857">
    <property type="component" value="Unassembled WGS sequence"/>
</dbReference>
<proteinExistence type="predicted"/>
<dbReference type="EMBL" id="JBGMDY010000010">
    <property type="protein sequence ID" value="KAL2320993.1"/>
    <property type="molecule type" value="Genomic_DNA"/>
</dbReference>
<dbReference type="AlphaFoldDB" id="A0ABD1LC38"/>
<evidence type="ECO:0000313" key="2">
    <source>
        <dbReference type="Proteomes" id="UP001603857"/>
    </source>
</evidence>
<organism evidence="1 2">
    <name type="scientific">Flemingia macrophylla</name>
    <dbReference type="NCBI Taxonomy" id="520843"/>
    <lineage>
        <taxon>Eukaryota</taxon>
        <taxon>Viridiplantae</taxon>
        <taxon>Streptophyta</taxon>
        <taxon>Embryophyta</taxon>
        <taxon>Tracheophyta</taxon>
        <taxon>Spermatophyta</taxon>
        <taxon>Magnoliopsida</taxon>
        <taxon>eudicotyledons</taxon>
        <taxon>Gunneridae</taxon>
        <taxon>Pentapetalae</taxon>
        <taxon>rosids</taxon>
        <taxon>fabids</taxon>
        <taxon>Fabales</taxon>
        <taxon>Fabaceae</taxon>
        <taxon>Papilionoideae</taxon>
        <taxon>50 kb inversion clade</taxon>
        <taxon>NPAAA clade</taxon>
        <taxon>indigoferoid/millettioid clade</taxon>
        <taxon>Phaseoleae</taxon>
        <taxon>Flemingia</taxon>
    </lineage>
</organism>